<proteinExistence type="predicted"/>
<accession>A0ACB7EYI9</accession>
<keyword evidence="2" id="KW-1185">Reference proteome</keyword>
<dbReference type="Proteomes" id="UP000805704">
    <property type="component" value="Chromosome 22"/>
</dbReference>
<protein>
    <submittedName>
        <fullName evidence="1">Uncharacterized protein</fullName>
    </submittedName>
</protein>
<evidence type="ECO:0000313" key="1">
    <source>
        <dbReference type="EMBL" id="KAG8005841.1"/>
    </source>
</evidence>
<organism evidence="1 2">
    <name type="scientific">Nibea albiflora</name>
    <name type="common">Yellow drum</name>
    <name type="synonym">Corvina albiflora</name>
    <dbReference type="NCBI Taxonomy" id="240163"/>
    <lineage>
        <taxon>Eukaryota</taxon>
        <taxon>Metazoa</taxon>
        <taxon>Chordata</taxon>
        <taxon>Craniata</taxon>
        <taxon>Vertebrata</taxon>
        <taxon>Euteleostomi</taxon>
        <taxon>Actinopterygii</taxon>
        <taxon>Neopterygii</taxon>
        <taxon>Teleostei</taxon>
        <taxon>Neoteleostei</taxon>
        <taxon>Acanthomorphata</taxon>
        <taxon>Eupercaria</taxon>
        <taxon>Sciaenidae</taxon>
        <taxon>Nibea</taxon>
    </lineage>
</organism>
<comment type="caution">
    <text evidence="1">The sequence shown here is derived from an EMBL/GenBank/DDBJ whole genome shotgun (WGS) entry which is preliminary data.</text>
</comment>
<sequence length="301" mass="33193">SASPQYADLFVSGSLEQAWTGISNRREETGTSEQLQFTDVMLSPARSPPFIAAAGITVHGRRCMTAVVGSDHRSDASQPHVPFPLFFESQVLMETKGQIEAMILTWDKQAVVTASVTGIQDSVLSKHHQMLEPERSMARCSYIKYHYSSATIPKNLSYNITKTIRQDEWHSLHLRRMTAGFMGMAVAIILFGWIIGVLGCCWDRGLMQYVAGLLFLMGGTFCIISLCTCVAGINFELSRYPRNLYGLPDDIGHGYGWSMFCAWGGLGLTLIAGFFCTLAPSVQPIPRSTCPKSRQENGTVC</sequence>
<reference evidence="1" key="1">
    <citation type="submission" date="2020-04" db="EMBL/GenBank/DDBJ databases">
        <title>A chromosome-scale assembly and high-density genetic map of the yellow drum (Nibea albiflora) genome.</title>
        <authorList>
            <person name="Xu D."/>
            <person name="Zhang W."/>
            <person name="Chen R."/>
            <person name="Tan P."/>
            <person name="Wang L."/>
            <person name="Song H."/>
            <person name="Tian L."/>
            <person name="Zhu Q."/>
            <person name="Wang B."/>
        </authorList>
    </citation>
    <scope>NUCLEOTIDE SEQUENCE</scope>
    <source>
        <strain evidence="1">ZJHYS-2018</strain>
    </source>
</reference>
<gene>
    <name evidence="1" type="ORF">GBF38_001843</name>
</gene>
<evidence type="ECO:0000313" key="2">
    <source>
        <dbReference type="Proteomes" id="UP000805704"/>
    </source>
</evidence>
<dbReference type="EMBL" id="CM024810">
    <property type="protein sequence ID" value="KAG8005841.1"/>
    <property type="molecule type" value="Genomic_DNA"/>
</dbReference>
<name>A0ACB7EYI9_NIBAL</name>
<feature type="non-terminal residue" evidence="1">
    <location>
        <position position="1"/>
    </location>
</feature>